<dbReference type="EMBL" id="JAEFCI010001930">
    <property type="protein sequence ID" value="KAG5462589.1"/>
    <property type="molecule type" value="Genomic_DNA"/>
</dbReference>
<feature type="region of interest" description="Disordered" evidence="1">
    <location>
        <begin position="525"/>
        <end position="546"/>
    </location>
</feature>
<reference evidence="2 3" key="1">
    <citation type="journal article" name="Sci. Rep.">
        <title>Genome-scale phylogenetic analyses confirm Olpidium as the closest living zoosporic fungus to the non-flagellated, terrestrial fungi.</title>
        <authorList>
            <person name="Chang Y."/>
            <person name="Rochon D."/>
            <person name="Sekimoto S."/>
            <person name="Wang Y."/>
            <person name="Chovatia M."/>
            <person name="Sandor L."/>
            <person name="Salamov A."/>
            <person name="Grigoriev I.V."/>
            <person name="Stajich J.E."/>
            <person name="Spatafora J.W."/>
        </authorList>
    </citation>
    <scope>NUCLEOTIDE SEQUENCE [LARGE SCALE GENOMIC DNA]</scope>
    <source>
        <strain evidence="2">S191</strain>
    </source>
</reference>
<feature type="compositionally biased region" description="Polar residues" evidence="1">
    <location>
        <begin position="529"/>
        <end position="545"/>
    </location>
</feature>
<organism evidence="2 3">
    <name type="scientific">Olpidium bornovanus</name>
    <dbReference type="NCBI Taxonomy" id="278681"/>
    <lineage>
        <taxon>Eukaryota</taxon>
        <taxon>Fungi</taxon>
        <taxon>Fungi incertae sedis</taxon>
        <taxon>Olpidiomycota</taxon>
        <taxon>Olpidiomycotina</taxon>
        <taxon>Olpidiomycetes</taxon>
        <taxon>Olpidiales</taxon>
        <taxon>Olpidiaceae</taxon>
        <taxon>Olpidium</taxon>
    </lineage>
</organism>
<evidence type="ECO:0000313" key="2">
    <source>
        <dbReference type="EMBL" id="KAG5462589.1"/>
    </source>
</evidence>
<feature type="compositionally biased region" description="Polar residues" evidence="1">
    <location>
        <begin position="12"/>
        <end position="27"/>
    </location>
</feature>
<feature type="non-terminal residue" evidence="2">
    <location>
        <position position="1"/>
    </location>
</feature>
<protein>
    <submittedName>
        <fullName evidence="2">Uncharacterized protein</fullName>
    </submittedName>
</protein>
<feature type="compositionally biased region" description="Low complexity" evidence="1">
    <location>
        <begin position="1"/>
        <end position="11"/>
    </location>
</feature>
<evidence type="ECO:0000313" key="3">
    <source>
        <dbReference type="Proteomes" id="UP000673691"/>
    </source>
</evidence>
<feature type="region of interest" description="Disordered" evidence="1">
    <location>
        <begin position="410"/>
        <end position="439"/>
    </location>
</feature>
<name>A0A8H8A071_9FUNG</name>
<feature type="compositionally biased region" description="Low complexity" evidence="1">
    <location>
        <begin position="103"/>
        <end position="113"/>
    </location>
</feature>
<gene>
    <name evidence="2" type="ORF">BJ554DRAFT_4509</name>
</gene>
<dbReference type="Proteomes" id="UP000673691">
    <property type="component" value="Unassembled WGS sequence"/>
</dbReference>
<keyword evidence="3" id="KW-1185">Reference proteome</keyword>
<feature type="region of interest" description="Disordered" evidence="1">
    <location>
        <begin position="571"/>
        <end position="596"/>
    </location>
</feature>
<evidence type="ECO:0000256" key="1">
    <source>
        <dbReference type="SAM" id="MobiDB-lite"/>
    </source>
</evidence>
<comment type="caution">
    <text evidence="2">The sequence shown here is derived from an EMBL/GenBank/DDBJ whole genome shotgun (WGS) entry which is preliminary data.</text>
</comment>
<proteinExistence type="predicted"/>
<accession>A0A8H8A071</accession>
<sequence length="614" mass="66397">AKTTPTIRTTTKNNQVDSGDLLVSSSRGQHRPNVADGDRRHPVRLRDLLCLPALCLHLAPAHDGRPVLAASFADGSVRAWRPPRSGRGLISRGPAAVRDPMRRPSTASRSSPRLGLNSPAGSCGTRFCLWLGRRAKIIAKIITKIIGSGVESTSQFNAAGDGCQLIGDFVEGTSVTVQWTNSDIFENFTKGRPASNGFICTLYKRPLKTSPKVAQRQTASCAPFINDLTSGWVGQSRVLVGVCHVLGDAVRSSPAGSECLRLPSLPESSEHLEPGAGPNPLVMTNDHNRFHDRGAVRLLIGEKEKLVVFQSKMDAARRDDEFAAGDARHLHAACQAQVFGVIADSDIPATGPKALLNREKNSFLMIVGFPHWRRQIGKCPGKFGQLVNQARVVHLHMGEELHAQARAALHSSPAWPTPQAPCEGHRPQPLSPHRRSNTGGCSARVKVLQAFQRDALSRRRGAGKLDMNFLRHQERRAALCEMAKHTGAPRRRITGAFWPPGFARAPQAPHTLGKCSTRWPSRVPKLAQTGRSGSHPTGASPQACNPSRFHAKANRAQESLATTGHAAFSKKLTEHTPGLAPRAVASRRRPATEHHTTGLALRAVANHLKASTRA</sequence>
<dbReference type="AlphaFoldDB" id="A0A8H8A071"/>
<feature type="region of interest" description="Disordered" evidence="1">
    <location>
        <begin position="1"/>
        <end position="39"/>
    </location>
</feature>
<feature type="region of interest" description="Disordered" evidence="1">
    <location>
        <begin position="83"/>
        <end position="117"/>
    </location>
</feature>